<evidence type="ECO:0000313" key="7">
    <source>
        <dbReference type="Proteomes" id="UP000262901"/>
    </source>
</evidence>
<protein>
    <submittedName>
        <fullName evidence="2">Uncharacterized protein</fullName>
    </submittedName>
</protein>
<feature type="coiled-coil region" evidence="1">
    <location>
        <begin position="27"/>
        <end position="54"/>
    </location>
</feature>
<evidence type="ECO:0000313" key="3">
    <source>
        <dbReference type="EMBL" id="AXQ78242.1"/>
    </source>
</evidence>
<proteinExistence type="predicted"/>
<accession>A0A372KJQ4</accession>
<dbReference type="Proteomes" id="UP000246115">
    <property type="component" value="Chromosome"/>
</dbReference>
<dbReference type="Proteomes" id="UP000262901">
    <property type="component" value="Unassembled WGS sequence"/>
</dbReference>
<reference evidence="5 7" key="2">
    <citation type="submission" date="2018-08" db="EMBL/GenBank/DDBJ databases">
        <title>Draft genome of Streptococcus sp. nov. Z1.</title>
        <authorList>
            <person name="Tian Z."/>
        </authorList>
    </citation>
    <scope>NUCLEOTIDE SEQUENCE [LARGE SCALE GENOMIC DNA]</scope>
    <source>
        <strain evidence="5">Z1</strain>
        <strain evidence="7">Z1(2018)</strain>
    </source>
</reference>
<accession>A0A346NA30</accession>
<evidence type="ECO:0000313" key="2">
    <source>
        <dbReference type="EMBL" id="AXQ77875.1"/>
    </source>
</evidence>
<dbReference type="EMBL" id="QVQZ01000067">
    <property type="protein sequence ID" value="RFU52164.1"/>
    <property type="molecule type" value="Genomic_DNA"/>
</dbReference>
<dbReference type="KEGG" id="schj:DDV21_001705"/>
<name>A0A346NA30_9STRE</name>
<dbReference type="EMBL" id="QVQY01000070">
    <property type="protein sequence ID" value="RFU49968.1"/>
    <property type="molecule type" value="Genomic_DNA"/>
</dbReference>
<evidence type="ECO:0000256" key="1">
    <source>
        <dbReference type="SAM" id="Coils"/>
    </source>
</evidence>
<dbReference type="EMBL" id="CP031733">
    <property type="protein sequence ID" value="AXQ78242.1"/>
    <property type="molecule type" value="Genomic_DNA"/>
</dbReference>
<keyword evidence="8" id="KW-1185">Reference proteome</keyword>
<gene>
    <name evidence="2" type="ORF">DDV21_001705</name>
    <name evidence="3" type="ORF">DDV21_003690</name>
    <name evidence="4" type="ORF">DDV22_11130</name>
    <name evidence="5" type="ORF">DDV23_11125</name>
</gene>
<reference evidence="4 8" key="1">
    <citation type="submission" date="2018-08" db="EMBL/GenBank/DDBJ databases">
        <title>Draft genome of Streptococcus sp .nov. Z2.</title>
        <authorList>
            <person name="Tian Z."/>
        </authorList>
    </citation>
    <scope>NUCLEOTIDE SEQUENCE [LARGE SCALE GENOMIC DNA]</scope>
    <source>
        <strain evidence="4 8">Z2</strain>
    </source>
</reference>
<evidence type="ECO:0000313" key="6">
    <source>
        <dbReference type="Proteomes" id="UP000246115"/>
    </source>
</evidence>
<reference evidence="6" key="3">
    <citation type="submission" date="2018-08" db="EMBL/GenBank/DDBJ databases">
        <title>Streptococcus chenjunshii sp. nov., isolated from stools sample of the Tibetan antelope in the Qinghai-Tibet plateau, China.</title>
        <authorList>
            <person name="Tian Z."/>
        </authorList>
    </citation>
    <scope>NUCLEOTIDE SEQUENCE [LARGE SCALE GENOMIC DNA]</scope>
    <source>
        <strain evidence="6">Z15</strain>
    </source>
</reference>
<keyword evidence="1" id="KW-0175">Coiled coil</keyword>
<evidence type="ECO:0000313" key="8">
    <source>
        <dbReference type="Proteomes" id="UP000264056"/>
    </source>
</evidence>
<reference evidence="2" key="4">
    <citation type="journal article" date="2019" name="Int. J. Syst. Evol. Microbiol.">
        <title>Streptococcus chenjunshii sp. nov. isolated from feces of Tibetan antelopes.</title>
        <authorList>
            <person name="Tian Z."/>
            <person name="Lu S."/>
            <person name="Jin D."/>
            <person name="Yang J."/>
            <person name="Pu J."/>
            <person name="Lai X.H."/>
            <person name="Bai X.N."/>
            <person name="Wu X.M."/>
            <person name="Li J."/>
            <person name="Wang S."/>
            <person name="Xu J."/>
        </authorList>
    </citation>
    <scope>NUCLEOTIDE SEQUENCE</scope>
    <source>
        <strain evidence="2">Z15</strain>
    </source>
</reference>
<dbReference type="AlphaFoldDB" id="A0A346NA30"/>
<dbReference type="EMBL" id="CP031733">
    <property type="protein sequence ID" value="AXQ77875.1"/>
    <property type="molecule type" value="Genomic_DNA"/>
</dbReference>
<evidence type="ECO:0000313" key="5">
    <source>
        <dbReference type="EMBL" id="RFU52164.1"/>
    </source>
</evidence>
<organism evidence="2 6">
    <name type="scientific">Streptococcus chenjunshii</name>
    <dbReference type="NCBI Taxonomy" id="2173853"/>
    <lineage>
        <taxon>Bacteria</taxon>
        <taxon>Bacillati</taxon>
        <taxon>Bacillota</taxon>
        <taxon>Bacilli</taxon>
        <taxon>Lactobacillales</taxon>
        <taxon>Streptococcaceae</taxon>
        <taxon>Streptococcus</taxon>
    </lineage>
</organism>
<evidence type="ECO:0000313" key="4">
    <source>
        <dbReference type="EMBL" id="RFU49968.1"/>
    </source>
</evidence>
<dbReference type="RefSeq" id="WP_116879162.1">
    <property type="nucleotide sequence ID" value="NZ_CP031733.1"/>
</dbReference>
<dbReference type="Proteomes" id="UP000264056">
    <property type="component" value="Unassembled WGS sequence"/>
</dbReference>
<sequence>MGNKTDYKDGKAFGRKLEEDHIRHLVAPALKAKKEELEEACQQAMSESVSATQKALRALADKLDSSEAMMGQFSKALKTSIETESAKYDEIFPEKS</sequence>
<dbReference type="KEGG" id="schj:DDV21_003690"/>